<sequence length="67" mass="7262">MKFAPAERSCGCTGGESLATARRITEAWRTNYNNVRPHSSLGGLAPAEFTNRPRRGHMDTEANLSAA</sequence>
<feature type="region of interest" description="Disordered" evidence="1">
    <location>
        <begin position="36"/>
        <end position="67"/>
    </location>
</feature>
<accession>A0A7H0LP37</accession>
<feature type="domain" description="Integrase catalytic" evidence="2">
    <location>
        <begin position="15"/>
        <end position="46"/>
    </location>
</feature>
<proteinExistence type="predicted"/>
<evidence type="ECO:0000256" key="1">
    <source>
        <dbReference type="SAM" id="MobiDB-lite"/>
    </source>
</evidence>
<dbReference type="InterPro" id="IPR001584">
    <property type="entry name" value="Integrase_cat-core"/>
</dbReference>
<reference evidence="3 4" key="1">
    <citation type="submission" date="2020-09" db="EMBL/GenBank/DDBJ databases">
        <title>Sphingomonas sp., a new species isolated from pork steak.</title>
        <authorList>
            <person name="Heidler von Heilborn D."/>
        </authorList>
    </citation>
    <scope>NUCLEOTIDE SEQUENCE [LARGE SCALE GENOMIC DNA]</scope>
    <source>
        <strain evidence="4">S8-3T</strain>
    </source>
</reference>
<dbReference type="KEGG" id="spap:H3Z74_10050"/>
<gene>
    <name evidence="3" type="ORF">H3Z74_10050</name>
</gene>
<dbReference type="EMBL" id="CP061038">
    <property type="protein sequence ID" value="QNQ11440.1"/>
    <property type="molecule type" value="Genomic_DNA"/>
</dbReference>
<name>A0A7H0LP37_9SPHN</name>
<dbReference type="Pfam" id="PF13683">
    <property type="entry name" value="rve_3"/>
    <property type="match status" value="1"/>
</dbReference>
<organism evidence="3 4">
    <name type="scientific">Sphingomonas alpina</name>
    <dbReference type="NCBI Taxonomy" id="653931"/>
    <lineage>
        <taxon>Bacteria</taxon>
        <taxon>Pseudomonadati</taxon>
        <taxon>Pseudomonadota</taxon>
        <taxon>Alphaproteobacteria</taxon>
        <taxon>Sphingomonadales</taxon>
        <taxon>Sphingomonadaceae</taxon>
        <taxon>Sphingomonas</taxon>
    </lineage>
</organism>
<dbReference type="Proteomes" id="UP000516148">
    <property type="component" value="Chromosome"/>
</dbReference>
<protein>
    <submittedName>
        <fullName evidence="3">Transposase</fullName>
    </submittedName>
</protein>
<dbReference type="InterPro" id="IPR012337">
    <property type="entry name" value="RNaseH-like_sf"/>
</dbReference>
<dbReference type="SUPFAM" id="SSF53098">
    <property type="entry name" value="Ribonuclease H-like"/>
    <property type="match status" value="1"/>
</dbReference>
<evidence type="ECO:0000313" key="4">
    <source>
        <dbReference type="Proteomes" id="UP000516148"/>
    </source>
</evidence>
<evidence type="ECO:0000259" key="2">
    <source>
        <dbReference type="Pfam" id="PF13683"/>
    </source>
</evidence>
<evidence type="ECO:0000313" key="3">
    <source>
        <dbReference type="EMBL" id="QNQ11440.1"/>
    </source>
</evidence>
<dbReference type="GO" id="GO:0015074">
    <property type="term" value="P:DNA integration"/>
    <property type="evidence" value="ECO:0007669"/>
    <property type="project" value="InterPro"/>
</dbReference>
<keyword evidence="4" id="KW-1185">Reference proteome</keyword>
<dbReference type="AlphaFoldDB" id="A0A7H0LP37"/>